<evidence type="ECO:0000256" key="2">
    <source>
        <dbReference type="ARBA" id="ARBA00022737"/>
    </source>
</evidence>
<dbReference type="SUPFAM" id="SSF50998">
    <property type="entry name" value="Quinoprotein alcohol dehydrogenase-like"/>
    <property type="match status" value="1"/>
</dbReference>
<proteinExistence type="predicted"/>
<dbReference type="InterPro" id="IPR020472">
    <property type="entry name" value="WD40_PAC1"/>
</dbReference>
<dbReference type="PRINTS" id="PR00320">
    <property type="entry name" value="GPROTEINBRPT"/>
</dbReference>
<dbReference type="RefSeq" id="WP_203855698.1">
    <property type="nucleotide sequence ID" value="NZ_BAAAZQ010000002.1"/>
</dbReference>
<dbReference type="PROSITE" id="PS00678">
    <property type="entry name" value="WD_REPEATS_1"/>
    <property type="match status" value="2"/>
</dbReference>
<keyword evidence="2" id="KW-0677">Repeat</keyword>
<dbReference type="EMBL" id="BONX01000003">
    <property type="protein sequence ID" value="GIG94038.1"/>
    <property type="molecule type" value="Genomic_DNA"/>
</dbReference>
<reference evidence="4 5" key="1">
    <citation type="submission" date="2021-01" db="EMBL/GenBank/DDBJ databases">
        <title>Whole genome shotgun sequence of Plantactinospora mayteni NBRC 109088.</title>
        <authorList>
            <person name="Komaki H."/>
            <person name="Tamura T."/>
        </authorList>
    </citation>
    <scope>NUCLEOTIDE SEQUENCE [LARGE SCALE GENOMIC DNA]</scope>
    <source>
        <strain evidence="4 5">NBRC 109088</strain>
    </source>
</reference>
<comment type="caution">
    <text evidence="4">The sequence shown here is derived from an EMBL/GenBank/DDBJ whole genome shotgun (WGS) entry which is preliminary data.</text>
</comment>
<keyword evidence="1 3" id="KW-0853">WD repeat</keyword>
<dbReference type="PROSITE" id="PS50082">
    <property type="entry name" value="WD_REPEATS_2"/>
    <property type="match status" value="1"/>
</dbReference>
<keyword evidence="5" id="KW-1185">Reference proteome</keyword>
<accession>A0ABQ4EH27</accession>
<evidence type="ECO:0000256" key="1">
    <source>
        <dbReference type="ARBA" id="ARBA00022574"/>
    </source>
</evidence>
<feature type="repeat" description="WD" evidence="3">
    <location>
        <begin position="255"/>
        <end position="290"/>
    </location>
</feature>
<dbReference type="PANTHER" id="PTHR22847:SF637">
    <property type="entry name" value="WD REPEAT DOMAIN 5B"/>
    <property type="match status" value="1"/>
</dbReference>
<dbReference type="InterPro" id="IPR001680">
    <property type="entry name" value="WD40_rpt"/>
</dbReference>
<dbReference type="InterPro" id="IPR015943">
    <property type="entry name" value="WD40/YVTN_repeat-like_dom_sf"/>
</dbReference>
<organism evidence="4 5">
    <name type="scientific">Plantactinospora mayteni</name>
    <dbReference type="NCBI Taxonomy" id="566021"/>
    <lineage>
        <taxon>Bacteria</taxon>
        <taxon>Bacillati</taxon>
        <taxon>Actinomycetota</taxon>
        <taxon>Actinomycetes</taxon>
        <taxon>Micromonosporales</taxon>
        <taxon>Micromonosporaceae</taxon>
        <taxon>Plantactinospora</taxon>
    </lineage>
</organism>
<dbReference type="Gene3D" id="2.130.10.10">
    <property type="entry name" value="YVTN repeat-like/Quinoprotein amine dehydrogenase"/>
    <property type="match status" value="2"/>
</dbReference>
<evidence type="ECO:0000313" key="5">
    <source>
        <dbReference type="Proteomes" id="UP000621500"/>
    </source>
</evidence>
<evidence type="ECO:0000313" key="4">
    <source>
        <dbReference type="EMBL" id="GIG94038.1"/>
    </source>
</evidence>
<protein>
    <recommendedName>
        <fullName evidence="6">WD40 repeat domain-containing protein</fullName>
    </recommendedName>
</protein>
<sequence>MIGVPLLLSSSVPSGRHIDDVAVVDVDGATVVVCVADSAVWTWNPVRDEWRERPLAFAHAGDPVFAEYPDADNQIDSVAAAVSGGRIVLAAGDDEQEPAFWDLDSGRLLHAVPSCGAYLAGVAAVDGPGPVRFVTSTQNADEVQVWQMPFDEPPVLLADYSLASNLATTWVHGRSLVAGADQDVVVWDLARPGEDLRLESTGVPWTVSWSRLDDRPIVVGGTDDGELWVWALDADDLRRPLDEREDPVEPLYGPIPGHEDQIVAMDTITVGERSLAVTGSRDTTMRIWDLAERAMVGGPLVAHNGNRVTSVATTMLQGRPVVLSSGILDSAIRVWDLAALL</sequence>
<dbReference type="InterPro" id="IPR011047">
    <property type="entry name" value="Quinoprotein_ADH-like_sf"/>
</dbReference>
<dbReference type="InterPro" id="IPR019775">
    <property type="entry name" value="WD40_repeat_CS"/>
</dbReference>
<dbReference type="Proteomes" id="UP000621500">
    <property type="component" value="Unassembled WGS sequence"/>
</dbReference>
<dbReference type="PANTHER" id="PTHR22847">
    <property type="entry name" value="WD40 REPEAT PROTEIN"/>
    <property type="match status" value="1"/>
</dbReference>
<gene>
    <name evidence="4" type="ORF">Pma05_06110</name>
</gene>
<evidence type="ECO:0000256" key="3">
    <source>
        <dbReference type="PROSITE-ProRule" id="PRU00221"/>
    </source>
</evidence>
<name>A0ABQ4EH27_9ACTN</name>
<evidence type="ECO:0008006" key="6">
    <source>
        <dbReference type="Google" id="ProtNLM"/>
    </source>
</evidence>